<feature type="domain" description="PAS" evidence="10">
    <location>
        <begin position="218"/>
        <end position="260"/>
    </location>
</feature>
<dbReference type="EC" id="2.7.13.3" evidence="2"/>
<dbReference type="Gene3D" id="3.30.565.10">
    <property type="entry name" value="Histidine kinase-like ATPase, C-terminal domain"/>
    <property type="match status" value="1"/>
</dbReference>
<dbReference type="SUPFAM" id="SSF52172">
    <property type="entry name" value="CheY-like"/>
    <property type="match status" value="1"/>
</dbReference>
<dbReference type="InterPro" id="IPR036641">
    <property type="entry name" value="HPT_dom_sf"/>
</dbReference>
<dbReference type="SMART" id="SM00091">
    <property type="entry name" value="PAS"/>
    <property type="match status" value="1"/>
</dbReference>
<evidence type="ECO:0000259" key="9">
    <source>
        <dbReference type="PROSITE" id="PS50110"/>
    </source>
</evidence>
<sequence length="844" mass="90376">MALDISRFLAKRGIAGLVLLAAVCLPLIAVMVQDVVRDLRLLRSASTDNMLWTLSQAEIEFQEFRRESYLVALGRTRELEQVRTEFDIFYSRVATLEVSAQFASLRAQPDFAAALAELRGFLDTAVPLIDGPDTVLRAEIRNWPPQLEELRTAVRALAISGLSVFAANSEARRDRIALTLSRVALLTTALILAMALMLVLLRRITDRLQERSRLLGAANTRLNTILDTTHDGIVVADRHGRILQFNAAAEAMFGRSAAEVTTLRFTRFLREGPGKGDAGGTLRLQDLAGRGQLTMEGLRPDGTAFPIEIALARAEAGGEDIFICSVSDISESVAAARELVEAHDQAVAGEKAKSDFLAVMTHEIRTPLTGLLGNLNLMQTTEMSEDQTRYSRNMAISGDILMRQVDAVMDLTRLEAQPSPRPAEPVHLGQLLQDVVDGQSSAALARGTQLSWHWIGAPVGWVSVDPVPLEQILLNLVGNAIKFTEAGQVTIEAEALPEAPDPGQVAVEMRVIDTGIGIEEAALETVFDDFTTVDTSYRRKTGGTGLGLAIARRLTESLGGEIGAESTPGVGSVFWLRLTLPRAAAPADGAPREARDVAPNAAPGPLDILVVEDNDINRDLVREMLETLGHRPVTVADGQAGVAMAMARRFDLILMDIAMPVMDGLEAARRIHASEGPSAGSPILALSANVLARNQARFAAAGLQGFLEKPFTRDALHAAITGAILDPAVSDPAPAPQHARPSGPSEATVAKLHAALSAEVADLADWLSQADPTTPGVDARCHKIAGTAAALEHVALRDALIAIEEAAVEGDAGAFRRLVIRLQRLVAQDCPDDIRQAAPRRAGA</sequence>
<feature type="domain" description="Response regulatory" evidence="9">
    <location>
        <begin position="607"/>
        <end position="724"/>
    </location>
</feature>
<protein>
    <recommendedName>
        <fullName evidence="2">histidine kinase</fullName>
        <ecNumber evidence="2">2.7.13.3</ecNumber>
    </recommendedName>
</protein>
<evidence type="ECO:0000256" key="3">
    <source>
        <dbReference type="ARBA" id="ARBA00022553"/>
    </source>
</evidence>
<evidence type="ECO:0000256" key="7">
    <source>
        <dbReference type="SAM" id="Phobius"/>
    </source>
</evidence>
<evidence type="ECO:0000256" key="6">
    <source>
        <dbReference type="PROSITE-ProRule" id="PRU00169"/>
    </source>
</evidence>
<organism evidence="11 12">
    <name type="scientific">Roseivivax lentus</name>
    <dbReference type="NCBI Taxonomy" id="633194"/>
    <lineage>
        <taxon>Bacteria</taxon>
        <taxon>Pseudomonadati</taxon>
        <taxon>Pseudomonadota</taxon>
        <taxon>Alphaproteobacteria</taxon>
        <taxon>Rhodobacterales</taxon>
        <taxon>Roseobacteraceae</taxon>
        <taxon>Roseivivax</taxon>
    </lineage>
</organism>
<dbReference type="InterPro" id="IPR036890">
    <property type="entry name" value="HATPase_C_sf"/>
</dbReference>
<dbReference type="STRING" id="633194.SAMN05421759_10767"/>
<keyword evidence="7" id="KW-1133">Transmembrane helix</keyword>
<dbReference type="Proteomes" id="UP000186684">
    <property type="component" value="Unassembled WGS sequence"/>
</dbReference>
<dbReference type="SUPFAM" id="SSF55874">
    <property type="entry name" value="ATPase domain of HSP90 chaperone/DNA topoisomerase II/histidine kinase"/>
    <property type="match status" value="1"/>
</dbReference>
<feature type="modified residue" description="4-aspartylphosphate" evidence="6">
    <location>
        <position position="656"/>
    </location>
</feature>
<dbReference type="Pfam" id="PF02518">
    <property type="entry name" value="HATPase_c"/>
    <property type="match status" value="1"/>
</dbReference>
<dbReference type="SUPFAM" id="SSF47384">
    <property type="entry name" value="Homodimeric domain of signal transducing histidine kinase"/>
    <property type="match status" value="1"/>
</dbReference>
<dbReference type="SMART" id="SM00387">
    <property type="entry name" value="HATPase_c"/>
    <property type="match status" value="1"/>
</dbReference>
<dbReference type="PANTHER" id="PTHR43047">
    <property type="entry name" value="TWO-COMPONENT HISTIDINE PROTEIN KINASE"/>
    <property type="match status" value="1"/>
</dbReference>
<dbReference type="InterPro" id="IPR035965">
    <property type="entry name" value="PAS-like_dom_sf"/>
</dbReference>
<dbReference type="PRINTS" id="PR00344">
    <property type="entry name" value="BCTRLSENSOR"/>
</dbReference>
<accession>A0A1N7N8A2</accession>
<dbReference type="Gene3D" id="3.30.450.20">
    <property type="entry name" value="PAS domain"/>
    <property type="match status" value="1"/>
</dbReference>
<dbReference type="Pfam" id="PF00072">
    <property type="entry name" value="Response_reg"/>
    <property type="match status" value="1"/>
</dbReference>
<dbReference type="PROSITE" id="PS50112">
    <property type="entry name" value="PAS"/>
    <property type="match status" value="1"/>
</dbReference>
<keyword evidence="7" id="KW-0812">Transmembrane</keyword>
<keyword evidence="7" id="KW-0472">Membrane</keyword>
<dbReference type="InterPro" id="IPR004358">
    <property type="entry name" value="Sig_transdc_His_kin-like_C"/>
</dbReference>
<dbReference type="Gene3D" id="3.40.50.2300">
    <property type="match status" value="1"/>
</dbReference>
<dbReference type="InterPro" id="IPR036097">
    <property type="entry name" value="HisK_dim/P_sf"/>
</dbReference>
<comment type="catalytic activity">
    <reaction evidence="1">
        <text>ATP + protein L-histidine = ADP + protein N-phospho-L-histidine.</text>
        <dbReference type="EC" id="2.7.13.3"/>
    </reaction>
</comment>
<dbReference type="CDD" id="cd16922">
    <property type="entry name" value="HATPase_EvgS-ArcB-TorS-like"/>
    <property type="match status" value="1"/>
</dbReference>
<dbReference type="InterPro" id="IPR011006">
    <property type="entry name" value="CheY-like_superfamily"/>
</dbReference>
<evidence type="ECO:0000256" key="5">
    <source>
        <dbReference type="ARBA" id="ARBA00022777"/>
    </source>
</evidence>
<dbReference type="EMBL" id="FTOQ01000007">
    <property type="protein sequence ID" value="SIS94575.1"/>
    <property type="molecule type" value="Genomic_DNA"/>
</dbReference>
<evidence type="ECO:0000256" key="2">
    <source>
        <dbReference type="ARBA" id="ARBA00012438"/>
    </source>
</evidence>
<feature type="domain" description="Histidine kinase" evidence="8">
    <location>
        <begin position="359"/>
        <end position="582"/>
    </location>
</feature>
<dbReference type="CDD" id="cd17546">
    <property type="entry name" value="REC_hyHK_CKI1_RcsC-like"/>
    <property type="match status" value="1"/>
</dbReference>
<dbReference type="AlphaFoldDB" id="A0A1N7N8A2"/>
<dbReference type="GO" id="GO:0000155">
    <property type="term" value="F:phosphorelay sensor kinase activity"/>
    <property type="evidence" value="ECO:0007669"/>
    <property type="project" value="InterPro"/>
</dbReference>
<evidence type="ECO:0000259" key="8">
    <source>
        <dbReference type="PROSITE" id="PS50109"/>
    </source>
</evidence>
<evidence type="ECO:0000256" key="4">
    <source>
        <dbReference type="ARBA" id="ARBA00022679"/>
    </source>
</evidence>
<dbReference type="InterPro" id="IPR005467">
    <property type="entry name" value="His_kinase_dom"/>
</dbReference>
<dbReference type="InterPro" id="IPR003661">
    <property type="entry name" value="HisK_dim/P_dom"/>
</dbReference>
<dbReference type="CDD" id="cd00130">
    <property type="entry name" value="PAS"/>
    <property type="match status" value="1"/>
</dbReference>
<dbReference type="NCBIfam" id="TIGR00229">
    <property type="entry name" value="sensory_box"/>
    <property type="match status" value="1"/>
</dbReference>
<dbReference type="SUPFAM" id="SSF47226">
    <property type="entry name" value="Histidine-containing phosphotransfer domain, HPT domain"/>
    <property type="match status" value="1"/>
</dbReference>
<dbReference type="InterPro" id="IPR001789">
    <property type="entry name" value="Sig_transdc_resp-reg_receiver"/>
</dbReference>
<dbReference type="SMART" id="SM00388">
    <property type="entry name" value="HisKA"/>
    <property type="match status" value="1"/>
</dbReference>
<keyword evidence="4" id="KW-0808">Transferase</keyword>
<evidence type="ECO:0000313" key="11">
    <source>
        <dbReference type="EMBL" id="SIS94575.1"/>
    </source>
</evidence>
<evidence type="ECO:0000259" key="10">
    <source>
        <dbReference type="PROSITE" id="PS50112"/>
    </source>
</evidence>
<dbReference type="Gene3D" id="1.10.287.130">
    <property type="match status" value="1"/>
</dbReference>
<dbReference type="Pfam" id="PF00512">
    <property type="entry name" value="HisKA"/>
    <property type="match status" value="1"/>
</dbReference>
<keyword evidence="5" id="KW-0418">Kinase</keyword>
<dbReference type="OrthoDB" id="9801651at2"/>
<dbReference type="InterPro" id="IPR003594">
    <property type="entry name" value="HATPase_dom"/>
</dbReference>
<dbReference type="PROSITE" id="PS50109">
    <property type="entry name" value="HIS_KIN"/>
    <property type="match status" value="1"/>
</dbReference>
<evidence type="ECO:0000313" key="12">
    <source>
        <dbReference type="Proteomes" id="UP000186684"/>
    </source>
</evidence>
<keyword evidence="12" id="KW-1185">Reference proteome</keyword>
<dbReference type="PROSITE" id="PS50110">
    <property type="entry name" value="RESPONSE_REGULATORY"/>
    <property type="match status" value="1"/>
</dbReference>
<dbReference type="SUPFAM" id="SSF55785">
    <property type="entry name" value="PYP-like sensor domain (PAS domain)"/>
    <property type="match status" value="1"/>
</dbReference>
<dbReference type="CDD" id="cd00082">
    <property type="entry name" value="HisKA"/>
    <property type="match status" value="1"/>
</dbReference>
<feature type="transmembrane region" description="Helical" evidence="7">
    <location>
        <begin position="12"/>
        <end position="32"/>
    </location>
</feature>
<dbReference type="InterPro" id="IPR000014">
    <property type="entry name" value="PAS"/>
</dbReference>
<keyword evidence="3 6" id="KW-0597">Phosphoprotein</keyword>
<gene>
    <name evidence="11" type="ORF">SAMN05421759_10767</name>
</gene>
<dbReference type="SMART" id="SM00448">
    <property type="entry name" value="REC"/>
    <property type="match status" value="1"/>
</dbReference>
<proteinExistence type="predicted"/>
<dbReference type="RefSeq" id="WP_076448409.1">
    <property type="nucleotide sequence ID" value="NZ_FTOQ01000007.1"/>
</dbReference>
<dbReference type="Pfam" id="PF13426">
    <property type="entry name" value="PAS_9"/>
    <property type="match status" value="1"/>
</dbReference>
<evidence type="ECO:0000256" key="1">
    <source>
        <dbReference type="ARBA" id="ARBA00000085"/>
    </source>
</evidence>
<reference evidence="12" key="1">
    <citation type="submission" date="2017-01" db="EMBL/GenBank/DDBJ databases">
        <authorList>
            <person name="Varghese N."/>
            <person name="Submissions S."/>
        </authorList>
    </citation>
    <scope>NUCLEOTIDE SEQUENCE [LARGE SCALE GENOMIC DNA]</scope>
    <source>
        <strain evidence="12">DSM 29430</strain>
    </source>
</reference>
<feature type="transmembrane region" description="Helical" evidence="7">
    <location>
        <begin position="183"/>
        <end position="201"/>
    </location>
</feature>
<name>A0A1N7N8A2_9RHOB</name>